<dbReference type="EMBL" id="CP031226">
    <property type="protein sequence ID" value="AXH60130.1"/>
    <property type="molecule type" value="Genomic_DNA"/>
</dbReference>
<gene>
    <name evidence="1" type="ORF">PLA107_033515</name>
</gene>
<dbReference type="RefSeq" id="WP_005742776.1">
    <property type="nucleotide sequence ID" value="NZ_CP031226.1"/>
</dbReference>
<dbReference type="GeneID" id="39473747"/>
<proteinExistence type="predicted"/>
<sequence length="547" mass="60888">MAHWIFKLTPRKSFHPDRLLLIDRMLYLLDQASFGTTRGLGATDLANRIYEMGLDAPDIMGDELTKALCGSKALDFFTACLLEAPILLDRLVDVPEEQAKGYARGFFPLSSKMDSSTLVKGALASDARDLGLASLAVRLHFNAGVDTYPYMMALLQYIHPEIGPIPREKAPIQFQYYPMRRSTAKAINVALLGDFADTSLEEPANPISARSNYVSHADWKAAYLQELDHLTQMLKHDEDHERPRLMIDKLLIRLVYDNVMTWLFVGVGVEELWDKYEPIINIILEQQGFVETDWPTLARQIWINALSVSLDALEAADCTLEDLLPPVDAQRAMFAGKPLPVFMQGPMGAHWSFESSYVTEHWKGLDRLFGWIPLSSALGSHFMGGEAVTLLLDQDDIGDPITDVAVPSEANATLKSSLMDSLVLNAHQSSDAINRIFLYATMVPSPYSAKAIEKMFCLRLEAVVSSQRTVPSPKLYSDLCLFVGAFEGRVDFLRLAMQSETLAGPYAKATAAMLIDIFRIDGKMIRNLEVPCPSVIRDALFSTDLGL</sequence>
<dbReference type="Proteomes" id="UP000006426">
    <property type="component" value="Plasmid pmppla107"/>
</dbReference>
<geneLocation type="plasmid" evidence="2">
    <name>pmppla107</name>
</geneLocation>
<protein>
    <submittedName>
        <fullName evidence="1">Uncharacterized protein</fullName>
    </submittedName>
</protein>
<name>A0AAD0PWP4_PSEAV</name>
<dbReference type="AlphaFoldDB" id="A0AAD0PWP4"/>
<keyword evidence="1" id="KW-0614">Plasmid</keyword>
<accession>A0AAD0PWP4</accession>
<reference evidence="1 2" key="1">
    <citation type="journal article" date="2011" name="PLoS Pathog.">
        <title>Dynamic evolution of pathogenicity revealed by sequencing and comparative genomics of 19 Pseudomonas syringae isolates.</title>
        <authorList>
            <person name="Baltrus D.A."/>
            <person name="Nishimura M.T."/>
            <person name="Romanchuk A."/>
            <person name="Chang J.H."/>
            <person name="Mukhtar M.S."/>
            <person name="Cherkis K."/>
            <person name="Roach J."/>
            <person name="Grant S.R."/>
            <person name="Jones C.D."/>
            <person name="Dangl J.L."/>
        </authorList>
    </citation>
    <scope>NUCLEOTIDE SEQUENCE [LARGE SCALE GENOMIC DNA]</scope>
    <source>
        <strain evidence="1 2">M301315</strain>
    </source>
</reference>
<organism evidence="1 2">
    <name type="scientific">Pseudomonas amygdali pv. lachrymans str. M301315</name>
    <dbReference type="NCBI Taxonomy" id="629260"/>
    <lineage>
        <taxon>Bacteria</taxon>
        <taxon>Pseudomonadati</taxon>
        <taxon>Pseudomonadota</taxon>
        <taxon>Gammaproteobacteria</taxon>
        <taxon>Pseudomonadales</taxon>
        <taxon>Pseudomonadaceae</taxon>
        <taxon>Pseudomonas</taxon>
        <taxon>Pseudomonas amygdali</taxon>
    </lineage>
</organism>
<evidence type="ECO:0000313" key="2">
    <source>
        <dbReference type="Proteomes" id="UP000006426"/>
    </source>
</evidence>
<evidence type="ECO:0000313" key="1">
    <source>
        <dbReference type="EMBL" id="AXH60130.1"/>
    </source>
</evidence>